<gene>
    <name evidence="6" type="ORF">PITG_22986</name>
</gene>
<dbReference type="RefSeq" id="XP_002900468.1">
    <property type="nucleotide sequence ID" value="XM_002900422.1"/>
</dbReference>
<dbReference type="AlphaFoldDB" id="D0NJU6"/>
<keyword evidence="3 5" id="KW-0964">Secreted</keyword>
<evidence type="ECO:0000313" key="6">
    <source>
        <dbReference type="EMBL" id="EEY59783.1"/>
    </source>
</evidence>
<dbReference type="EMBL" id="DS028142">
    <property type="protein sequence ID" value="EEY59783.1"/>
    <property type="molecule type" value="Genomic_DNA"/>
</dbReference>
<comment type="domain">
    <text evidence="5">The RxLR-dEER motif acts to carry the protein into the host cell cytoplasm through binding to cell surface phosphatidylinositol-3-phosphate.</text>
</comment>
<evidence type="ECO:0000256" key="3">
    <source>
        <dbReference type="ARBA" id="ARBA00022525"/>
    </source>
</evidence>
<name>D0NJU6_PHYIT</name>
<dbReference type="InterPro" id="IPR031825">
    <property type="entry name" value="RXLR"/>
</dbReference>
<feature type="signal peptide" evidence="5">
    <location>
        <begin position="1"/>
        <end position="23"/>
    </location>
</feature>
<dbReference type="Proteomes" id="UP000006643">
    <property type="component" value="Unassembled WGS sequence"/>
</dbReference>
<feature type="chain" id="PRO_5044990213" description="RxLR effector protein" evidence="5">
    <location>
        <begin position="24"/>
        <end position="97"/>
    </location>
</feature>
<dbReference type="KEGG" id="pif:PITG_22986"/>
<proteinExistence type="inferred from homology"/>
<evidence type="ECO:0000256" key="1">
    <source>
        <dbReference type="ARBA" id="ARBA00004613"/>
    </source>
</evidence>
<evidence type="ECO:0000256" key="5">
    <source>
        <dbReference type="RuleBase" id="RU367124"/>
    </source>
</evidence>
<sequence>MRQLTVFLGAVIIIFTGTNAVAAAKTDRVTKLRSPIDVTPPLGKNTNDIRFLRSHKDDYDNQERANDFFKLPRGVNLTAAKKIEREWHAMPTGIKPW</sequence>
<comment type="similarity">
    <text evidence="2 5">Belongs to the RxLR effector family.</text>
</comment>
<evidence type="ECO:0000313" key="7">
    <source>
        <dbReference type="Proteomes" id="UP000006643"/>
    </source>
</evidence>
<dbReference type="Pfam" id="PF16810">
    <property type="entry name" value="RXLR"/>
    <property type="match status" value="1"/>
</dbReference>
<dbReference type="HOGENOM" id="CLU_183358_0_0_1"/>
<evidence type="ECO:0000256" key="2">
    <source>
        <dbReference type="ARBA" id="ARBA00010400"/>
    </source>
</evidence>
<keyword evidence="7" id="KW-1185">Reference proteome</keyword>
<dbReference type="VEuPathDB" id="FungiDB:PITG_22986"/>
<comment type="subcellular location">
    <subcellularLocation>
        <location evidence="1 5">Secreted</location>
    </subcellularLocation>
</comment>
<dbReference type="GeneID" id="9478424"/>
<keyword evidence="4 5" id="KW-0732">Signal</keyword>
<reference evidence="7" key="1">
    <citation type="journal article" date="2009" name="Nature">
        <title>Genome sequence and analysis of the Irish potato famine pathogen Phytophthora infestans.</title>
        <authorList>
            <consortium name="The Broad Institute Genome Sequencing Platform"/>
            <person name="Haas B.J."/>
            <person name="Kamoun S."/>
            <person name="Zody M.C."/>
            <person name="Jiang R.H."/>
            <person name="Handsaker R.E."/>
            <person name="Cano L.M."/>
            <person name="Grabherr M."/>
            <person name="Kodira C.D."/>
            <person name="Raffaele S."/>
            <person name="Torto-Alalibo T."/>
            <person name="Bozkurt T.O."/>
            <person name="Ah-Fong A.M."/>
            <person name="Alvarado L."/>
            <person name="Anderson V.L."/>
            <person name="Armstrong M.R."/>
            <person name="Avrova A."/>
            <person name="Baxter L."/>
            <person name="Beynon J."/>
            <person name="Boevink P.C."/>
            <person name="Bollmann S.R."/>
            <person name="Bos J.I."/>
            <person name="Bulone V."/>
            <person name="Cai G."/>
            <person name="Cakir C."/>
            <person name="Carrington J.C."/>
            <person name="Chawner M."/>
            <person name="Conti L."/>
            <person name="Costanzo S."/>
            <person name="Ewan R."/>
            <person name="Fahlgren N."/>
            <person name="Fischbach M.A."/>
            <person name="Fugelstad J."/>
            <person name="Gilroy E.M."/>
            <person name="Gnerre S."/>
            <person name="Green P.J."/>
            <person name="Grenville-Briggs L.J."/>
            <person name="Griffith J."/>
            <person name="Grunwald N.J."/>
            <person name="Horn K."/>
            <person name="Horner N.R."/>
            <person name="Hu C.H."/>
            <person name="Huitema E."/>
            <person name="Jeong D.H."/>
            <person name="Jones A.M."/>
            <person name="Jones J.D."/>
            <person name="Jones R.W."/>
            <person name="Karlsson E.K."/>
            <person name="Kunjeti S.G."/>
            <person name="Lamour K."/>
            <person name="Liu Z."/>
            <person name="Ma L."/>
            <person name="Maclean D."/>
            <person name="Chibucos M.C."/>
            <person name="McDonald H."/>
            <person name="McWalters J."/>
            <person name="Meijer H.J."/>
            <person name="Morgan W."/>
            <person name="Morris P.F."/>
            <person name="Munro C.A."/>
            <person name="O'Neill K."/>
            <person name="Ospina-Giraldo M."/>
            <person name="Pinzon A."/>
            <person name="Pritchard L."/>
            <person name="Ramsahoye B."/>
            <person name="Ren Q."/>
            <person name="Restrepo S."/>
            <person name="Roy S."/>
            <person name="Sadanandom A."/>
            <person name="Savidor A."/>
            <person name="Schornack S."/>
            <person name="Schwartz D.C."/>
            <person name="Schumann U.D."/>
            <person name="Schwessinger B."/>
            <person name="Seyer L."/>
            <person name="Sharpe T."/>
            <person name="Silvar C."/>
            <person name="Song J."/>
            <person name="Studholme D.J."/>
            <person name="Sykes S."/>
            <person name="Thines M."/>
            <person name="van de Vondervoort P.J."/>
            <person name="Phuntumart V."/>
            <person name="Wawra S."/>
            <person name="Weide R."/>
            <person name="Win J."/>
            <person name="Young C."/>
            <person name="Zhou S."/>
            <person name="Fry W."/>
            <person name="Meyers B.C."/>
            <person name="van West P."/>
            <person name="Ristaino J."/>
            <person name="Govers F."/>
            <person name="Birch P.R."/>
            <person name="Whisson S.C."/>
            <person name="Judelson H.S."/>
            <person name="Nusbaum C."/>
        </authorList>
    </citation>
    <scope>NUCLEOTIDE SEQUENCE [LARGE SCALE GENOMIC DNA]</scope>
    <source>
        <strain evidence="7">T30-4</strain>
    </source>
</reference>
<protein>
    <recommendedName>
        <fullName evidence="5">RxLR effector protein</fullName>
    </recommendedName>
</protein>
<comment type="function">
    <text evidence="5">Effector that suppresses plant defense responses during pathogen infection.</text>
</comment>
<dbReference type="InParanoid" id="D0NJU6"/>
<accession>D0NJU6</accession>
<organism evidence="6 7">
    <name type="scientific">Phytophthora infestans (strain T30-4)</name>
    <name type="common">Potato late blight agent</name>
    <dbReference type="NCBI Taxonomy" id="403677"/>
    <lineage>
        <taxon>Eukaryota</taxon>
        <taxon>Sar</taxon>
        <taxon>Stramenopiles</taxon>
        <taxon>Oomycota</taxon>
        <taxon>Peronosporomycetes</taxon>
        <taxon>Peronosporales</taxon>
        <taxon>Peronosporaceae</taxon>
        <taxon>Phytophthora</taxon>
    </lineage>
</organism>
<dbReference type="eggNOG" id="ENOG502RGZ4">
    <property type="taxonomic scope" value="Eukaryota"/>
</dbReference>
<evidence type="ECO:0000256" key="4">
    <source>
        <dbReference type="ARBA" id="ARBA00022729"/>
    </source>
</evidence>